<evidence type="ECO:0000259" key="3">
    <source>
        <dbReference type="Pfam" id="PF02826"/>
    </source>
</evidence>
<dbReference type="Proteomes" id="UP000313948">
    <property type="component" value="Chromosome"/>
</dbReference>
<evidence type="ECO:0000256" key="1">
    <source>
        <dbReference type="ARBA" id="ARBA00023002"/>
    </source>
</evidence>
<dbReference type="PANTHER" id="PTHR43333">
    <property type="entry name" value="2-HACID_DH_C DOMAIN-CONTAINING PROTEIN"/>
    <property type="match status" value="1"/>
</dbReference>
<keyword evidence="1" id="KW-0560">Oxidoreductase</keyword>
<protein>
    <submittedName>
        <fullName evidence="4">D-2-hydroxyacid dehydrogenase</fullName>
    </submittedName>
</protein>
<accession>A0ABX5VKN5</accession>
<evidence type="ECO:0000313" key="5">
    <source>
        <dbReference type="Proteomes" id="UP000313948"/>
    </source>
</evidence>
<keyword evidence="2" id="KW-0520">NAD</keyword>
<organism evidence="4 5">
    <name type="scientific">Georgenia wutianyii</name>
    <dbReference type="NCBI Taxonomy" id="2585135"/>
    <lineage>
        <taxon>Bacteria</taxon>
        <taxon>Bacillati</taxon>
        <taxon>Actinomycetota</taxon>
        <taxon>Actinomycetes</taxon>
        <taxon>Micrococcales</taxon>
        <taxon>Bogoriellaceae</taxon>
        <taxon>Georgenia</taxon>
    </lineage>
</organism>
<evidence type="ECO:0000256" key="2">
    <source>
        <dbReference type="ARBA" id="ARBA00023027"/>
    </source>
</evidence>
<dbReference type="SUPFAM" id="SSF51735">
    <property type="entry name" value="NAD(P)-binding Rossmann-fold domains"/>
    <property type="match status" value="1"/>
</dbReference>
<feature type="domain" description="D-isomer specific 2-hydroxyacid dehydrogenase NAD-binding" evidence="3">
    <location>
        <begin position="110"/>
        <end position="282"/>
    </location>
</feature>
<sequence length="317" mass="33503">MSSHHVDAFAPRRMLLAGRDAERVAADLARALPELETRTVRHGPLTEEDAAWADSYVGFTVPPGLERSGIRWMHLPMAGVDRVVADLAGTDVVLTRTVGAMPRRIGSYVLAHLLADAWHLREYAAQQLVARWEPLGPARVEGSTAVVLGTGEIGSGVAGALRAGGYRTVGVNTRGTAAPAFDDVVALTDAGPHLAECAALVGALPLTDATRGLIDAGLLARLDSAVVVNVGRGASLVPDDLRAALDAGHVRRAVLDVHETEPLPAEDWRWRDPRVTVTPHISGPTEPQDVVEAVLGAYEALTAGRRPPLAVDLGRGY</sequence>
<name>A0ABX5VKN5_9MICO</name>
<dbReference type="InterPro" id="IPR036291">
    <property type="entry name" value="NAD(P)-bd_dom_sf"/>
</dbReference>
<proteinExistence type="predicted"/>
<gene>
    <name evidence="4" type="ORF">FE251_06280</name>
</gene>
<reference evidence="4 5" key="1">
    <citation type="submission" date="2019-05" db="EMBL/GenBank/DDBJ databases">
        <title>Georgenia *** sp. nov., and Georgenia *** sp. nov., isolated from the intestinal contents of plateau pika (Ochotona curzoniae) in the Qinghai-Tibet plateau of China.</title>
        <authorList>
            <person name="Tian Z."/>
        </authorList>
    </citation>
    <scope>NUCLEOTIDE SEQUENCE [LARGE SCALE GENOMIC DNA]</scope>
    <source>
        <strain evidence="4 5">Z294</strain>
    </source>
</reference>
<dbReference type="EMBL" id="CP040899">
    <property type="protein sequence ID" value="QDB79021.1"/>
    <property type="molecule type" value="Genomic_DNA"/>
</dbReference>
<dbReference type="Pfam" id="PF02826">
    <property type="entry name" value="2-Hacid_dh_C"/>
    <property type="match status" value="1"/>
</dbReference>
<evidence type="ECO:0000313" key="4">
    <source>
        <dbReference type="EMBL" id="QDB79021.1"/>
    </source>
</evidence>
<dbReference type="InterPro" id="IPR006140">
    <property type="entry name" value="D-isomer_DH_NAD-bd"/>
</dbReference>
<dbReference type="PANTHER" id="PTHR43333:SF1">
    <property type="entry name" value="D-ISOMER SPECIFIC 2-HYDROXYACID DEHYDROGENASE NAD-BINDING DOMAIN-CONTAINING PROTEIN"/>
    <property type="match status" value="1"/>
</dbReference>
<dbReference type="RefSeq" id="WP_139948276.1">
    <property type="nucleotide sequence ID" value="NZ_CP040899.1"/>
</dbReference>
<dbReference type="Gene3D" id="3.40.50.720">
    <property type="entry name" value="NAD(P)-binding Rossmann-like Domain"/>
    <property type="match status" value="2"/>
</dbReference>
<keyword evidence="5" id="KW-1185">Reference proteome</keyword>